<dbReference type="KEGG" id="mmyr:MXMO3_00025"/>
<keyword evidence="2" id="KW-1185">Reference proteome</keyword>
<sequence>MRIDVQELRRETERELGNMIAVSPAQLGVQIERFGNLVNQHLSQINSSTLDVFPLPTGCGKTTMMIETCRLIAKTIIESKSSFSKGSADLHKELQFMPGVLIVVRTIRDADTIVQKINNLQGNQLAQAWHSENAVSNPTEVPFLVVTHKKYMLAIEASQLQASWNLDQIVNFEMGCRQLTFIDEKIELSQNCHVTLKALRLAISSIDEFGRGLFPTEATYLDVLLEILAKKSDGSADNKHQIVEMADFGCPPDFSALIKYLNRQRLDHDFTGRNDIECRRGALEIVTEALKLFGTLKNGYLMLSKTGADTFLSTSSRIPHRNAIVLDATAELDFEYTLHSEHVYVHSIGNELRNYQNATLNVNYGNRTGKSSLKDNAALLASELYQSLQTQVQPHCQTLVCCHKVALNEFAAVPYTDIFTDTANYGNLDGRNDWSEYDTILVAGLSHRDEISLRLAYMAALGPQTEEWLNSQYDRVQVDGHDPIAKLKLSANVTSLVQALNRIRIRRIIDEEGNCAPCNAYLLLGAKTGQGGEVLKQVISAMPNIVVSEFEIDGQATKRKPKTQNRNRKLLDFFSGTRLYGKYSIAEVTSETRLSSSTLKRIIRDLNNNASELSQAATAIGLSHFSSTGRSGSSYFQYEGQQ</sequence>
<dbReference type="Proteomes" id="UP000258927">
    <property type="component" value="Chromosome"/>
</dbReference>
<evidence type="ECO:0000313" key="1">
    <source>
        <dbReference type="EMBL" id="AVX02573.1"/>
    </source>
</evidence>
<gene>
    <name evidence="1" type="ORF">MXMO3_00025</name>
</gene>
<dbReference type="AlphaFoldDB" id="A0A2R4M9C5"/>
<name>A0A2R4M9C5_9HYPH</name>
<dbReference type="RefSeq" id="WP_117394534.1">
    <property type="nucleotide sequence ID" value="NZ_CP021330.1"/>
</dbReference>
<evidence type="ECO:0000313" key="2">
    <source>
        <dbReference type="Proteomes" id="UP000258927"/>
    </source>
</evidence>
<protein>
    <submittedName>
        <fullName evidence="1">Uncharacterized protein</fullName>
    </submittedName>
</protein>
<proteinExistence type="predicted"/>
<dbReference type="EMBL" id="CP021330">
    <property type="protein sequence ID" value="AVX02573.1"/>
    <property type="molecule type" value="Genomic_DNA"/>
</dbReference>
<accession>A0A2R4M9C5</accession>
<reference evidence="1 2" key="1">
    <citation type="submission" date="2017-05" db="EMBL/GenBank/DDBJ databases">
        <title>Genome Analysis of Maritalea myrionectae HL2708#5.</title>
        <authorList>
            <consortium name="Cotde Inc.-PKNU"/>
            <person name="Jang D."/>
            <person name="Oh H.-M."/>
        </authorList>
    </citation>
    <scope>NUCLEOTIDE SEQUENCE [LARGE SCALE GENOMIC DNA]</scope>
    <source>
        <strain evidence="1 2">HL2708#5</strain>
    </source>
</reference>
<organism evidence="1 2">
    <name type="scientific">Maritalea myrionectae</name>
    <dbReference type="NCBI Taxonomy" id="454601"/>
    <lineage>
        <taxon>Bacteria</taxon>
        <taxon>Pseudomonadati</taxon>
        <taxon>Pseudomonadota</taxon>
        <taxon>Alphaproteobacteria</taxon>
        <taxon>Hyphomicrobiales</taxon>
        <taxon>Devosiaceae</taxon>
        <taxon>Maritalea</taxon>
    </lineage>
</organism>